<dbReference type="EMBL" id="JAHLEM010000388">
    <property type="protein sequence ID" value="MBU3868170.1"/>
    <property type="molecule type" value="Genomic_DNA"/>
</dbReference>
<evidence type="ECO:0000256" key="1">
    <source>
        <dbReference type="SAM" id="Phobius"/>
    </source>
</evidence>
<accession>A0ABS6CN88</accession>
<protein>
    <recommendedName>
        <fullName evidence="4">DUF3311 domain-containing protein</fullName>
    </recommendedName>
</protein>
<organism evidence="2 3">
    <name type="scientific">Streptomyces niphimycinicus</name>
    <dbReference type="NCBI Taxonomy" id="2842201"/>
    <lineage>
        <taxon>Bacteria</taxon>
        <taxon>Bacillati</taxon>
        <taxon>Actinomycetota</taxon>
        <taxon>Actinomycetes</taxon>
        <taxon>Kitasatosporales</taxon>
        <taxon>Streptomycetaceae</taxon>
        <taxon>Streptomyces</taxon>
    </lineage>
</organism>
<feature type="transmembrane region" description="Helical" evidence="1">
    <location>
        <begin position="33"/>
        <end position="54"/>
    </location>
</feature>
<keyword evidence="3" id="KW-1185">Reference proteome</keyword>
<keyword evidence="1" id="KW-0812">Transmembrane</keyword>
<evidence type="ECO:0008006" key="4">
    <source>
        <dbReference type="Google" id="ProtNLM"/>
    </source>
</evidence>
<keyword evidence="1" id="KW-1133">Transmembrane helix</keyword>
<comment type="caution">
    <text evidence="2">The sequence shown here is derived from an EMBL/GenBank/DDBJ whole genome shotgun (WGS) entry which is preliminary data.</text>
</comment>
<dbReference type="Proteomes" id="UP000720508">
    <property type="component" value="Unassembled WGS sequence"/>
</dbReference>
<proteinExistence type="predicted"/>
<name>A0ABS6CN88_9ACTN</name>
<sequence>MPLALTLLAVPVVALLAAVWLPFVNGPQLWLGLPSLLVWSVGWVLALTPALAYVERCRNASAAATATAAATGEER</sequence>
<evidence type="ECO:0000313" key="2">
    <source>
        <dbReference type="EMBL" id="MBU3868170.1"/>
    </source>
</evidence>
<evidence type="ECO:0000313" key="3">
    <source>
        <dbReference type="Proteomes" id="UP000720508"/>
    </source>
</evidence>
<gene>
    <name evidence="2" type="ORF">KN815_30190</name>
</gene>
<keyword evidence="1" id="KW-0472">Membrane</keyword>
<reference evidence="2 3" key="1">
    <citation type="submission" date="2021-06" db="EMBL/GenBank/DDBJ databases">
        <authorList>
            <person name="Pan X."/>
        </authorList>
    </citation>
    <scope>NUCLEOTIDE SEQUENCE [LARGE SCALE GENOMIC DNA]</scope>
    <source>
        <strain evidence="2 3">4503</strain>
    </source>
</reference>
<dbReference type="RefSeq" id="WP_216345053.1">
    <property type="nucleotide sequence ID" value="NZ_JAHLEM010000388.1"/>
</dbReference>